<dbReference type="Gene3D" id="3.40.850.10">
    <property type="entry name" value="Kinesin motor domain"/>
    <property type="match status" value="1"/>
</dbReference>
<sequence>MSEAANVRVLCRFRPINGRERKEFIEAGKDPEQMICKFNDEFTVEIALEAGLGNKKFVFDRVYPPGTPQRDVYNLAANDTVVQVLQGYNGTILSYGQTGAGKSFSMYGADISNQEMKGIIPRSGDHIFQHIRDCKDPNLEFNIRCAFIEIYNESINDLLARGPEHENLKIRETPERGIFVEGATETQVCSVEDIITVITIGDSNRAVGSTSMNAVSSRSHTVIIIFVQVANKADQSKQEGKMCLVDLAGSEKVGKTGAEGQRLQEANNINSSLTTLGQCIKMLADGDGKAHIPYRTSKLTRLLQESLGGNSKTTLLIACSPHPFNREETISTCEFGKRAKAIKNKVKVNATKSVKELMAIIDKLTIQIAGMNKYIDLQTAVIEWYKANVPGQVPACYVPNKDDLKALMEGKKIAAGGAEPEQGENGEDEMKEAGEIADGDVTVRIASLQSQLEKEREANKMLRENFEADMRDMENKLKEAQDKEDDSDEESSDAPKGKGSKGGNEKIAFELQQVIAERNALKKQLLIALGEEPEDSESYEDEYEDESEEEEDGKPAQPKQPQQKKDKPFTTIQFGGKKIQELNRKIDEVEAQNEELQSNFDQLKTNSGEEIQQLNNQLQLLRNECNRLRGISDTDGDDSGLDEKDKVIRSLEKEVKALRETVAAMRHEQNKSKLLQQRLDQAQDKFVKAQTRVQELEDVKPESQTAASKLERTLQIKNQEIQTFQQRLDISDQRMDYLQKQLVEQSSLLQKLKKEKQDILKQKEEDARKLLSDFESQKQKLQDNMLSKAKVYKPVSGTNVAQQLAASNPDIIQRLKAFKSGWCRDEQENQ</sequence>
<feature type="binding site" evidence="5">
    <location>
        <begin position="96"/>
        <end position="103"/>
    </location>
    <ligand>
        <name>ATP</name>
        <dbReference type="ChEBI" id="CHEBI:30616"/>
    </ligand>
</feature>
<keyword evidence="2 5" id="KW-0067">ATP-binding</keyword>
<feature type="region of interest" description="Disordered" evidence="7">
    <location>
        <begin position="478"/>
        <end position="505"/>
    </location>
</feature>
<evidence type="ECO:0000256" key="5">
    <source>
        <dbReference type="PROSITE-ProRule" id="PRU00283"/>
    </source>
</evidence>
<feature type="domain" description="Kinesin motor" evidence="8">
    <location>
        <begin position="6"/>
        <end position="342"/>
    </location>
</feature>
<dbReference type="Pfam" id="PF00225">
    <property type="entry name" value="Kinesin"/>
    <property type="match status" value="1"/>
</dbReference>
<proteinExistence type="inferred from homology"/>
<evidence type="ECO:0000256" key="1">
    <source>
        <dbReference type="ARBA" id="ARBA00022741"/>
    </source>
</evidence>
<evidence type="ECO:0000256" key="7">
    <source>
        <dbReference type="SAM" id="MobiDB-lite"/>
    </source>
</evidence>
<keyword evidence="4 5" id="KW-0505">Motor protein</keyword>
<evidence type="ECO:0000256" key="4">
    <source>
        <dbReference type="ARBA" id="ARBA00023175"/>
    </source>
</evidence>
<reference evidence="9 10" key="1">
    <citation type="submission" date="2024-07" db="EMBL/GenBank/DDBJ databases">
        <authorList>
            <person name="Akdeniz Z."/>
        </authorList>
    </citation>
    <scope>NUCLEOTIDE SEQUENCE [LARGE SCALE GENOMIC DNA]</scope>
</reference>
<gene>
    <name evidence="9" type="ORF">HINF_LOCUS5022</name>
</gene>
<comment type="caution">
    <text evidence="9">The sequence shown here is derived from an EMBL/GenBank/DDBJ whole genome shotgun (WGS) entry which is preliminary data.</text>
</comment>
<dbReference type="PROSITE" id="PS00411">
    <property type="entry name" value="KINESIN_MOTOR_1"/>
    <property type="match status" value="1"/>
</dbReference>
<evidence type="ECO:0000256" key="3">
    <source>
        <dbReference type="ARBA" id="ARBA00023054"/>
    </source>
</evidence>
<dbReference type="SMART" id="SM00129">
    <property type="entry name" value="KISc"/>
    <property type="match status" value="1"/>
</dbReference>
<evidence type="ECO:0000313" key="9">
    <source>
        <dbReference type="EMBL" id="CAL5978875.1"/>
    </source>
</evidence>
<dbReference type="EMBL" id="CAXDID020000009">
    <property type="protein sequence ID" value="CAL5978875.1"/>
    <property type="molecule type" value="Genomic_DNA"/>
</dbReference>
<organism evidence="9 10">
    <name type="scientific">Hexamita inflata</name>
    <dbReference type="NCBI Taxonomy" id="28002"/>
    <lineage>
        <taxon>Eukaryota</taxon>
        <taxon>Metamonada</taxon>
        <taxon>Diplomonadida</taxon>
        <taxon>Hexamitidae</taxon>
        <taxon>Hexamitinae</taxon>
        <taxon>Hexamita</taxon>
    </lineage>
</organism>
<dbReference type="PRINTS" id="PR00380">
    <property type="entry name" value="KINESINHEAVY"/>
</dbReference>
<keyword evidence="6" id="KW-0493">Microtubule</keyword>
<accession>A0ABP1GWG8</accession>
<comment type="similarity">
    <text evidence="5 6">Belongs to the TRAFAC class myosin-kinesin ATPase superfamily. Kinesin family.</text>
</comment>
<dbReference type="PANTHER" id="PTHR47968:SF75">
    <property type="entry name" value="CENTROMERE-ASSOCIATED PROTEIN E"/>
    <property type="match status" value="1"/>
</dbReference>
<dbReference type="InterPro" id="IPR027640">
    <property type="entry name" value="Kinesin-like_fam"/>
</dbReference>
<dbReference type="InterPro" id="IPR001752">
    <property type="entry name" value="Kinesin_motor_dom"/>
</dbReference>
<evidence type="ECO:0000256" key="6">
    <source>
        <dbReference type="RuleBase" id="RU000394"/>
    </source>
</evidence>
<evidence type="ECO:0000313" key="10">
    <source>
        <dbReference type="Proteomes" id="UP001642409"/>
    </source>
</evidence>
<feature type="compositionally biased region" description="Acidic residues" evidence="7">
    <location>
        <begin position="531"/>
        <end position="552"/>
    </location>
</feature>
<dbReference type="Proteomes" id="UP001642409">
    <property type="component" value="Unassembled WGS sequence"/>
</dbReference>
<evidence type="ECO:0000259" key="8">
    <source>
        <dbReference type="PROSITE" id="PS50067"/>
    </source>
</evidence>
<dbReference type="InterPro" id="IPR027417">
    <property type="entry name" value="P-loop_NTPase"/>
</dbReference>
<dbReference type="PANTHER" id="PTHR47968">
    <property type="entry name" value="CENTROMERE PROTEIN E"/>
    <property type="match status" value="1"/>
</dbReference>
<feature type="region of interest" description="Disordered" evidence="7">
    <location>
        <begin position="527"/>
        <end position="577"/>
    </location>
</feature>
<dbReference type="PROSITE" id="PS50067">
    <property type="entry name" value="KINESIN_MOTOR_2"/>
    <property type="match status" value="1"/>
</dbReference>
<keyword evidence="3" id="KW-0175">Coiled coil</keyword>
<dbReference type="SUPFAM" id="SSF52540">
    <property type="entry name" value="P-loop containing nucleoside triphosphate hydrolases"/>
    <property type="match status" value="1"/>
</dbReference>
<protein>
    <recommendedName>
        <fullName evidence="6">Kinesin-like protein</fullName>
    </recommendedName>
</protein>
<dbReference type="InterPro" id="IPR036961">
    <property type="entry name" value="Kinesin_motor_dom_sf"/>
</dbReference>
<dbReference type="InterPro" id="IPR019821">
    <property type="entry name" value="Kinesin_motor_CS"/>
</dbReference>
<feature type="compositionally biased region" description="Acidic residues" evidence="7">
    <location>
        <begin position="482"/>
        <end position="492"/>
    </location>
</feature>
<keyword evidence="10" id="KW-1185">Reference proteome</keyword>
<keyword evidence="1 5" id="KW-0547">Nucleotide-binding</keyword>
<evidence type="ECO:0000256" key="2">
    <source>
        <dbReference type="ARBA" id="ARBA00022840"/>
    </source>
</evidence>
<name>A0ABP1GWG8_9EUKA</name>